<evidence type="ECO:0000256" key="1">
    <source>
        <dbReference type="SAM" id="MobiDB-lite"/>
    </source>
</evidence>
<name>A0A4S2MLZ6_9PEZI</name>
<evidence type="ECO:0000313" key="2">
    <source>
        <dbReference type="EMBL" id="TGZ78052.1"/>
    </source>
</evidence>
<feature type="region of interest" description="Disordered" evidence="1">
    <location>
        <begin position="158"/>
        <end position="193"/>
    </location>
</feature>
<organism evidence="2 3">
    <name type="scientific">Ascodesmis nigricans</name>
    <dbReference type="NCBI Taxonomy" id="341454"/>
    <lineage>
        <taxon>Eukaryota</taxon>
        <taxon>Fungi</taxon>
        <taxon>Dikarya</taxon>
        <taxon>Ascomycota</taxon>
        <taxon>Pezizomycotina</taxon>
        <taxon>Pezizomycetes</taxon>
        <taxon>Pezizales</taxon>
        <taxon>Ascodesmidaceae</taxon>
        <taxon>Ascodesmis</taxon>
    </lineage>
</organism>
<accession>A0A4S2MLZ6</accession>
<dbReference type="InParanoid" id="A0A4S2MLZ6"/>
<keyword evidence="3" id="KW-1185">Reference proteome</keyword>
<sequence length="206" mass="23950">MVVLVQSQRELRSIHCIVRHLMSRRTGKVFLFLFFHLHVYLQQHLHHLRQHKLRTLPPPTSLSPELRISFSPTTDLALNAAGTGLVPASYYRHYGYGNRFRRSSGTLHSEYYTGKVLSCKHLWPLSHLTLSDAKTVEILVGRRVQDIATYEAMDTAYRRQDTPRHRRTPNRTYDEIIDRVPSGPGPNPGPKNGWEVMKTWRRWSAI</sequence>
<protein>
    <submittedName>
        <fullName evidence="2">Uncharacterized protein</fullName>
    </submittedName>
</protein>
<dbReference type="AlphaFoldDB" id="A0A4S2MLZ6"/>
<proteinExistence type="predicted"/>
<dbReference type="Proteomes" id="UP000298138">
    <property type="component" value="Unassembled WGS sequence"/>
</dbReference>
<dbReference type="EMBL" id="ML220146">
    <property type="protein sequence ID" value="TGZ78052.1"/>
    <property type="molecule type" value="Genomic_DNA"/>
</dbReference>
<gene>
    <name evidence="2" type="ORF">EX30DRAFT_351396</name>
</gene>
<reference evidence="2 3" key="1">
    <citation type="submission" date="2019-04" db="EMBL/GenBank/DDBJ databases">
        <title>Comparative genomics and transcriptomics to analyze fruiting body development in filamentous ascomycetes.</title>
        <authorList>
            <consortium name="DOE Joint Genome Institute"/>
            <person name="Lutkenhaus R."/>
            <person name="Traeger S."/>
            <person name="Breuer J."/>
            <person name="Kuo A."/>
            <person name="Lipzen A."/>
            <person name="Pangilinan J."/>
            <person name="Dilworth D."/>
            <person name="Sandor L."/>
            <person name="Poggeler S."/>
            <person name="Barry K."/>
            <person name="Grigoriev I.V."/>
            <person name="Nowrousian M."/>
        </authorList>
    </citation>
    <scope>NUCLEOTIDE SEQUENCE [LARGE SCALE GENOMIC DNA]</scope>
    <source>
        <strain evidence="2 3">CBS 389.68</strain>
    </source>
</reference>
<evidence type="ECO:0000313" key="3">
    <source>
        <dbReference type="Proteomes" id="UP000298138"/>
    </source>
</evidence>